<evidence type="ECO:0000256" key="2">
    <source>
        <dbReference type="ARBA" id="ARBA00022723"/>
    </source>
</evidence>
<dbReference type="PANTHER" id="PTHR30519">
    <property type="entry name" value="5-METHYLTETRAHYDROPTEROYLTRIGLUTAMATE--HOMOCYSTEINE METHYLTRANSFERASE"/>
    <property type="match status" value="1"/>
</dbReference>
<gene>
    <name evidence="5" type="ORF">EGH25_11645</name>
</gene>
<keyword evidence="2" id="KW-0479">Metal-binding</keyword>
<dbReference type="GO" id="GO:0008270">
    <property type="term" value="F:zinc ion binding"/>
    <property type="evidence" value="ECO:0007669"/>
    <property type="project" value="InterPro"/>
</dbReference>
<name>A0A9Q4C543_9EURY</name>
<dbReference type="Gene3D" id="3.20.20.210">
    <property type="match status" value="1"/>
</dbReference>
<dbReference type="Proteomes" id="UP001149411">
    <property type="component" value="Unassembled WGS sequence"/>
</dbReference>
<dbReference type="InterPro" id="IPR038071">
    <property type="entry name" value="UROD/MetE-like_sf"/>
</dbReference>
<dbReference type="SUPFAM" id="SSF51726">
    <property type="entry name" value="UROD/MetE-like"/>
    <property type="match status" value="1"/>
</dbReference>
<reference evidence="5" key="1">
    <citation type="submission" date="2022-09" db="EMBL/GenBank/DDBJ databases">
        <title>Haloadaptaus new haloarchaeum isolated from saline soil.</title>
        <authorList>
            <person name="Duran-Viseras A."/>
            <person name="Sanchez-Porro C."/>
            <person name="Ventosa A."/>
        </authorList>
    </citation>
    <scope>NUCLEOTIDE SEQUENCE</scope>
    <source>
        <strain evidence="5">F3-133</strain>
    </source>
</reference>
<evidence type="ECO:0000313" key="5">
    <source>
        <dbReference type="EMBL" id="MCX2820002.1"/>
    </source>
</evidence>
<proteinExistence type="predicted"/>
<dbReference type="GO" id="GO:0009086">
    <property type="term" value="P:methionine biosynthetic process"/>
    <property type="evidence" value="ECO:0007669"/>
    <property type="project" value="InterPro"/>
</dbReference>
<dbReference type="InterPro" id="IPR002629">
    <property type="entry name" value="Met_Synth_C/arc"/>
</dbReference>
<dbReference type="Pfam" id="PF01717">
    <property type="entry name" value="Meth_synt_2"/>
    <property type="match status" value="1"/>
</dbReference>
<evidence type="ECO:0000256" key="1">
    <source>
        <dbReference type="ARBA" id="ARBA00001947"/>
    </source>
</evidence>
<sequence length="326" mass="35169">MTDVASTTAGYFPRPDYLIEALKEVQGYQKQDMGPEAEEKVEDLFHRGRSDVIEIQESAGIDLVTEGQLSWDDIIAFPATRLGGVEMGGIKRFYDNNRFYRQPQVVGELTGSGGITVGQYDDSVGVASNEVKPVMAGAYSLARLSKNKHYGSRDEYRGAFADVVNEELRALADAGAETVQLDEPSLTGVNDDGVDVDDGIETIERSVEGVDADVIVTTYFGEIADAYPRLLDIADGVGIDLVSGEGNLKAVEEYGADGALAVGCMNARNTRLESVDELAGTVEAVLERAEPETTYVSPSCGLDFLPWTVMKEKVQRLGEATEEVSA</sequence>
<dbReference type="AlphaFoldDB" id="A0A9Q4C543"/>
<evidence type="ECO:0000313" key="6">
    <source>
        <dbReference type="Proteomes" id="UP001149411"/>
    </source>
</evidence>
<evidence type="ECO:0000256" key="3">
    <source>
        <dbReference type="ARBA" id="ARBA00022833"/>
    </source>
</evidence>
<comment type="caution">
    <text evidence="5">The sequence shown here is derived from an EMBL/GenBank/DDBJ whole genome shotgun (WGS) entry which is preliminary data.</text>
</comment>
<accession>A0A9Q4C543</accession>
<keyword evidence="3" id="KW-0862">Zinc</keyword>
<protein>
    <recommendedName>
        <fullName evidence="4">Cobalamin-independent methionine synthase MetE C-terminal/archaeal domain-containing protein</fullName>
    </recommendedName>
</protein>
<feature type="domain" description="Cobalamin-independent methionine synthase MetE C-terminal/archaeal" evidence="4">
    <location>
        <begin position="6"/>
        <end position="322"/>
    </location>
</feature>
<dbReference type="GO" id="GO:0003871">
    <property type="term" value="F:5-methyltetrahydropteroyltriglutamate-homocysteine S-methyltransferase activity"/>
    <property type="evidence" value="ECO:0007669"/>
    <property type="project" value="InterPro"/>
</dbReference>
<evidence type="ECO:0000259" key="4">
    <source>
        <dbReference type="Pfam" id="PF01717"/>
    </source>
</evidence>
<organism evidence="5 6">
    <name type="scientific">Halorutilus salinus</name>
    <dbReference type="NCBI Taxonomy" id="2487751"/>
    <lineage>
        <taxon>Archaea</taxon>
        <taxon>Methanobacteriati</taxon>
        <taxon>Methanobacteriota</taxon>
        <taxon>Stenosarchaea group</taxon>
        <taxon>Halobacteria</taxon>
        <taxon>Halorutilales</taxon>
        <taxon>Halorutilaceae</taxon>
        <taxon>Halorutilus</taxon>
    </lineage>
</organism>
<keyword evidence="6" id="KW-1185">Reference proteome</keyword>
<dbReference type="EMBL" id="RKLV01000016">
    <property type="protein sequence ID" value="MCX2820002.1"/>
    <property type="molecule type" value="Genomic_DNA"/>
</dbReference>
<dbReference type="RefSeq" id="WP_266088788.1">
    <property type="nucleotide sequence ID" value="NZ_RKLV01000016.1"/>
</dbReference>
<comment type="cofactor">
    <cofactor evidence="1">
        <name>Zn(2+)</name>
        <dbReference type="ChEBI" id="CHEBI:29105"/>
    </cofactor>
</comment>